<reference evidence="3 4" key="1">
    <citation type="journal article" date="2014" name="Agronomy (Basel)">
        <title>A Draft Genome Sequence for Ensete ventricosum, the Drought-Tolerant Tree Against Hunger.</title>
        <authorList>
            <person name="Harrison J."/>
            <person name="Moore K.A."/>
            <person name="Paszkiewicz K."/>
            <person name="Jones T."/>
            <person name="Grant M."/>
            <person name="Ambacheew D."/>
            <person name="Muzemil S."/>
            <person name="Studholme D.J."/>
        </authorList>
    </citation>
    <scope>NUCLEOTIDE SEQUENCE [LARGE SCALE GENOMIC DNA]</scope>
</reference>
<comment type="similarity">
    <text evidence="1 2">Belongs to the peptidase S10 family.</text>
</comment>
<dbReference type="EC" id="3.4.16.-" evidence="2"/>
<keyword evidence="2" id="KW-0378">Hydrolase</keyword>
<dbReference type="PANTHER" id="PTHR11802">
    <property type="entry name" value="SERINE PROTEASE FAMILY S10 SERINE CARBOXYPEPTIDASE"/>
    <property type="match status" value="1"/>
</dbReference>
<comment type="caution">
    <text evidence="3">The sequence shown here is derived from an EMBL/GenBank/DDBJ whole genome shotgun (WGS) entry which is preliminary data.</text>
</comment>
<dbReference type="PANTHER" id="PTHR11802:SF454">
    <property type="entry name" value="SERINE CARBOXYPEPTIDASE-LIKE 50"/>
    <property type="match status" value="1"/>
</dbReference>
<dbReference type="FunFam" id="3.40.50.1820:FF:000163">
    <property type="entry name" value="Carboxypeptidase"/>
    <property type="match status" value="1"/>
</dbReference>
<dbReference type="GO" id="GO:0006508">
    <property type="term" value="P:proteolysis"/>
    <property type="evidence" value="ECO:0007669"/>
    <property type="project" value="UniProtKB-KW"/>
</dbReference>
<evidence type="ECO:0000313" key="4">
    <source>
        <dbReference type="Proteomes" id="UP000287651"/>
    </source>
</evidence>
<dbReference type="SUPFAM" id="SSF53474">
    <property type="entry name" value="alpha/beta-Hydrolases"/>
    <property type="match status" value="1"/>
</dbReference>
<dbReference type="InterPro" id="IPR001563">
    <property type="entry name" value="Peptidase_S10"/>
</dbReference>
<protein>
    <recommendedName>
        <fullName evidence="2">Carboxypeptidase</fullName>
        <ecNumber evidence="2">3.4.16.-</ecNumber>
    </recommendedName>
</protein>
<dbReference type="Gene3D" id="3.40.50.1820">
    <property type="entry name" value="alpha/beta hydrolase"/>
    <property type="match status" value="1"/>
</dbReference>
<organism evidence="3 4">
    <name type="scientific">Ensete ventricosum</name>
    <name type="common">Abyssinian banana</name>
    <name type="synonym">Musa ensete</name>
    <dbReference type="NCBI Taxonomy" id="4639"/>
    <lineage>
        <taxon>Eukaryota</taxon>
        <taxon>Viridiplantae</taxon>
        <taxon>Streptophyta</taxon>
        <taxon>Embryophyta</taxon>
        <taxon>Tracheophyta</taxon>
        <taxon>Spermatophyta</taxon>
        <taxon>Magnoliopsida</taxon>
        <taxon>Liliopsida</taxon>
        <taxon>Zingiberales</taxon>
        <taxon>Musaceae</taxon>
        <taxon>Ensete</taxon>
    </lineage>
</organism>
<dbReference type="EMBL" id="AMZH03006639">
    <property type="protein sequence ID" value="RRT63328.1"/>
    <property type="molecule type" value="Genomic_DNA"/>
</dbReference>
<keyword evidence="2" id="KW-0121">Carboxypeptidase</keyword>
<dbReference type="Pfam" id="PF00450">
    <property type="entry name" value="Peptidase_S10"/>
    <property type="match status" value="1"/>
</dbReference>
<accession>A0A426ZH89</accession>
<evidence type="ECO:0000256" key="2">
    <source>
        <dbReference type="RuleBase" id="RU361156"/>
    </source>
</evidence>
<proteinExistence type="inferred from homology"/>
<feature type="signal peptide" evidence="2">
    <location>
        <begin position="1"/>
        <end position="22"/>
    </location>
</feature>
<dbReference type="InterPro" id="IPR029058">
    <property type="entry name" value="AB_hydrolase_fold"/>
</dbReference>
<dbReference type="PROSITE" id="PS00131">
    <property type="entry name" value="CARBOXYPEPT_SER_SER"/>
    <property type="match status" value="1"/>
</dbReference>
<evidence type="ECO:0000313" key="3">
    <source>
        <dbReference type="EMBL" id="RRT63328.1"/>
    </source>
</evidence>
<keyword evidence="2" id="KW-0645">Protease</keyword>
<gene>
    <name evidence="3" type="ORF">B296_00009828</name>
</gene>
<keyword evidence="2" id="KW-0732">Signal</keyword>
<sequence>MDTVVLLLFLSPFSFFAAPTTASHLFPEEARPTRSGYLPIGPAAAANTSSSSASLFFAFYEAQQPISPLPQTPLLIWLQGGPGCSSMLGNLFELGPYLVSPDSPTLRRNPDSWNHRFGLLFIDNPLGTGFSVTPSPADIPRNQTAVAAHLIFALRHFLAFGRSFHRRPLYITGESYAGKYVPSAGYYILSQNARLPPHRRINLHGVAIGNGLTHPVTQVGTHAVSAYFTGLINERQRARLVELQDEAIRLTLAANWSAASDARGKALEWLNNATGLATLYDLTKKRPYDSGMVNVFLNKEEVKAALGVAKEVVWEECSEVVGEALHADVMKSTKFMVEELVRRSRVLLYQGVFDLRDGVVSTEAWIKEMKWEGLGSFMKAKREVWELDGELVGYVQRWGSLSHVVVYGAGHLVPTDQGKSAQAMIEDWVTEKGLFGGAGQFNISGVYTSGWLLRAPVRSVSAEEDLYKGLVGMRVPDVTPSTFNVTPSYGESVGTESWREGVAHHAAFMAHDCGSVGPLSDWFHLRCRRGYGSGVGPSDADMAAKMAWALMDWAGPLSAPSFFSLPPPLGRGASWSLPSTTGKALVDSQRFKLVLG</sequence>
<dbReference type="Proteomes" id="UP000287651">
    <property type="component" value="Unassembled WGS sequence"/>
</dbReference>
<dbReference type="InterPro" id="IPR018202">
    <property type="entry name" value="Ser_caboxypep_ser_AS"/>
</dbReference>
<name>A0A426ZH89_ENSVE</name>
<dbReference type="GO" id="GO:0004185">
    <property type="term" value="F:serine-type carboxypeptidase activity"/>
    <property type="evidence" value="ECO:0007669"/>
    <property type="project" value="UniProtKB-UniRule"/>
</dbReference>
<dbReference type="AlphaFoldDB" id="A0A426ZH89"/>
<feature type="chain" id="PRO_5018812917" description="Carboxypeptidase" evidence="2">
    <location>
        <begin position="23"/>
        <end position="596"/>
    </location>
</feature>
<evidence type="ECO:0000256" key="1">
    <source>
        <dbReference type="ARBA" id="ARBA00009431"/>
    </source>
</evidence>
<dbReference type="PRINTS" id="PR00724">
    <property type="entry name" value="CRBOXYPTASEC"/>
</dbReference>